<dbReference type="Proteomes" id="UP000027142">
    <property type="component" value="Chromosome"/>
</dbReference>
<dbReference type="PATRIC" id="fig|1246626.3.peg.1458"/>
<dbReference type="InterPro" id="IPR013216">
    <property type="entry name" value="Methyltransf_11"/>
</dbReference>
<dbReference type="Gene3D" id="3.40.50.150">
    <property type="entry name" value="Vaccinia Virus protein VP39"/>
    <property type="match status" value="1"/>
</dbReference>
<dbReference type="RefSeq" id="WP_038478886.1">
    <property type="nucleotide sequence ID" value="NZ_CP003923.1"/>
</dbReference>
<dbReference type="KEGG" id="ble:BleG1_1468"/>
<keyword evidence="2" id="KW-0808">Transferase</keyword>
<dbReference type="HOGENOM" id="CLU_037990_10_0_9"/>
<feature type="domain" description="Methyltransferase type 11" evidence="1">
    <location>
        <begin position="45"/>
        <end position="140"/>
    </location>
</feature>
<dbReference type="PANTHER" id="PTHR43591">
    <property type="entry name" value="METHYLTRANSFERASE"/>
    <property type="match status" value="1"/>
</dbReference>
<keyword evidence="2" id="KW-0489">Methyltransferase</keyword>
<keyword evidence="3" id="KW-1185">Reference proteome</keyword>
<organism evidence="2 3">
    <name type="scientific">Shouchella lehensis G1</name>
    <dbReference type="NCBI Taxonomy" id="1246626"/>
    <lineage>
        <taxon>Bacteria</taxon>
        <taxon>Bacillati</taxon>
        <taxon>Bacillota</taxon>
        <taxon>Bacilli</taxon>
        <taxon>Bacillales</taxon>
        <taxon>Bacillaceae</taxon>
        <taxon>Shouchella</taxon>
    </lineage>
</organism>
<dbReference type="OrthoDB" id="43862at2"/>
<evidence type="ECO:0000259" key="1">
    <source>
        <dbReference type="Pfam" id="PF08241"/>
    </source>
</evidence>
<proteinExistence type="predicted"/>
<evidence type="ECO:0000313" key="3">
    <source>
        <dbReference type="Proteomes" id="UP000027142"/>
    </source>
</evidence>
<protein>
    <submittedName>
        <fullName evidence="2">Methyltransferase</fullName>
    </submittedName>
</protein>
<dbReference type="CDD" id="cd02440">
    <property type="entry name" value="AdoMet_MTases"/>
    <property type="match status" value="1"/>
</dbReference>
<dbReference type="STRING" id="1246626.BleG1_1468"/>
<reference evidence="2 3" key="1">
    <citation type="journal article" date="2014" name="Gene">
        <title>A comparative genomic analysis of the alkalitolerant soil bacterium Bacillus lehensis G1.</title>
        <authorList>
            <person name="Noor Y.M."/>
            <person name="Samsulrizal N.H."/>
            <person name="Jema'on N.A."/>
            <person name="Low K.O."/>
            <person name="Ramli A.N."/>
            <person name="Alias N.I."/>
            <person name="Damis S.I."/>
            <person name="Fuzi S.F."/>
            <person name="Isa M.N."/>
            <person name="Murad A.M."/>
            <person name="Raih M.F."/>
            <person name="Bakar F.D."/>
            <person name="Najimudin N."/>
            <person name="Mahadi N.M."/>
            <person name="Illias R.M."/>
        </authorList>
    </citation>
    <scope>NUCLEOTIDE SEQUENCE [LARGE SCALE GENOMIC DNA]</scope>
    <source>
        <strain evidence="2 3">G1</strain>
    </source>
</reference>
<dbReference type="InterPro" id="IPR029063">
    <property type="entry name" value="SAM-dependent_MTases_sf"/>
</dbReference>
<dbReference type="GO" id="GO:0008757">
    <property type="term" value="F:S-adenosylmethionine-dependent methyltransferase activity"/>
    <property type="evidence" value="ECO:0007669"/>
    <property type="project" value="InterPro"/>
</dbReference>
<name>A0A060LS31_9BACI</name>
<dbReference type="GO" id="GO:0032259">
    <property type="term" value="P:methylation"/>
    <property type="evidence" value="ECO:0007669"/>
    <property type="project" value="UniProtKB-KW"/>
</dbReference>
<evidence type="ECO:0000313" key="2">
    <source>
        <dbReference type="EMBL" id="AIC94051.1"/>
    </source>
</evidence>
<gene>
    <name evidence="2" type="ORF">BleG1_1468</name>
</gene>
<sequence>MEKSSKEQFGAYAEAYVTSNLHAKGKDLAVLEHLVKEGDAQSIIDIATGGGHVAKKLAAYTKDIVAVDLTPEMLSVAKKHLSDAGIDHVQYVEAAAENLPFEDERFDLAVNRIAAHHFMNVPKFLDETYRILSKEGRFFLLDNVALEDDGVDSAYNQLEKKRDASHIRAYKKSEWLQMVEEAGFTVKRMHTFEKPFLFQDWTDRVQFTTTQKQELSQWMSQLPASVKAALFIKEDHIGVHSFMGQSILLEAIKA</sequence>
<accession>A0A060LS31</accession>
<dbReference type="eggNOG" id="COG2226">
    <property type="taxonomic scope" value="Bacteria"/>
</dbReference>
<dbReference type="AlphaFoldDB" id="A0A060LS31"/>
<dbReference type="Pfam" id="PF08241">
    <property type="entry name" value="Methyltransf_11"/>
    <property type="match status" value="1"/>
</dbReference>
<dbReference type="EMBL" id="CP003923">
    <property type="protein sequence ID" value="AIC94051.1"/>
    <property type="molecule type" value="Genomic_DNA"/>
</dbReference>
<dbReference type="SUPFAM" id="SSF53335">
    <property type="entry name" value="S-adenosyl-L-methionine-dependent methyltransferases"/>
    <property type="match status" value="1"/>
</dbReference>